<evidence type="ECO:0000313" key="3">
    <source>
        <dbReference type="Proteomes" id="UP000191691"/>
    </source>
</evidence>
<protein>
    <submittedName>
        <fullName evidence="2">Uncharacterized protein</fullName>
    </submittedName>
</protein>
<dbReference type="AlphaFoldDB" id="A0A1V6YIQ7"/>
<proteinExistence type="predicted"/>
<dbReference type="Proteomes" id="UP000191691">
    <property type="component" value="Unassembled WGS sequence"/>
</dbReference>
<dbReference type="OMA" id="QGSWNQW"/>
<feature type="compositionally biased region" description="Polar residues" evidence="1">
    <location>
        <begin position="35"/>
        <end position="68"/>
    </location>
</feature>
<evidence type="ECO:0000313" key="2">
    <source>
        <dbReference type="EMBL" id="OQE87194.1"/>
    </source>
</evidence>
<comment type="caution">
    <text evidence="2">The sequence shown here is derived from an EMBL/GenBank/DDBJ whole genome shotgun (WGS) entry which is preliminary data.</text>
</comment>
<feature type="compositionally biased region" description="Basic and acidic residues" evidence="1">
    <location>
        <begin position="110"/>
        <end position="120"/>
    </location>
</feature>
<gene>
    <name evidence="2" type="ORF">PENNAL_c0020G02105</name>
</gene>
<feature type="compositionally biased region" description="Low complexity" evidence="1">
    <location>
        <begin position="242"/>
        <end position="256"/>
    </location>
</feature>
<evidence type="ECO:0000256" key="1">
    <source>
        <dbReference type="SAM" id="MobiDB-lite"/>
    </source>
</evidence>
<keyword evidence="3" id="KW-1185">Reference proteome</keyword>
<reference evidence="3" key="1">
    <citation type="journal article" date="2017" name="Nat. Microbiol.">
        <title>Global analysis of biosynthetic gene clusters reveals vast potential of secondary metabolite production in Penicillium species.</title>
        <authorList>
            <person name="Nielsen J.C."/>
            <person name="Grijseels S."/>
            <person name="Prigent S."/>
            <person name="Ji B."/>
            <person name="Dainat J."/>
            <person name="Nielsen K.F."/>
            <person name="Frisvad J.C."/>
            <person name="Workman M."/>
            <person name="Nielsen J."/>
        </authorList>
    </citation>
    <scope>NUCLEOTIDE SEQUENCE [LARGE SCALE GENOMIC DNA]</scope>
    <source>
        <strain evidence="3">IBT 13039</strain>
    </source>
</reference>
<sequence length="306" mass="34335">MKDRLKAMATFMKKFKRKRRVSTELHSRWGDVSITYPTQGSWNQWNQSSGVVANTRENIQSEESQQQHPPAGSLRQPSSSASSRRSRSTDAREYQVGEPPSFPTGYFDQNIRRRIGDRDTPTPPAHTPPSQGLGLGDLRRGPNRRYSSSIIHDDCTTDESCDEDDDEEEEEEEERDTVGPRIQLSPPEYGTGDMLHTARDDPEDFDTPAKSPPLSVTSRMRRCSLQSCATEHTASISGGTNSRRTSVTAASSTSAPSMPPSTPRVAYSTQNQPPFPEKRYPPRTKHRESESVPRQEMVPSYDELYG</sequence>
<feature type="compositionally biased region" description="Acidic residues" evidence="1">
    <location>
        <begin position="156"/>
        <end position="175"/>
    </location>
</feature>
<accession>A0A1V6YIQ7</accession>
<feature type="region of interest" description="Disordered" evidence="1">
    <location>
        <begin position="20"/>
        <end position="306"/>
    </location>
</feature>
<feature type="compositionally biased region" description="Low complexity" evidence="1">
    <location>
        <begin position="73"/>
        <end position="83"/>
    </location>
</feature>
<organism evidence="2 3">
    <name type="scientific">Penicillium nalgiovense</name>
    <dbReference type="NCBI Taxonomy" id="60175"/>
    <lineage>
        <taxon>Eukaryota</taxon>
        <taxon>Fungi</taxon>
        <taxon>Dikarya</taxon>
        <taxon>Ascomycota</taxon>
        <taxon>Pezizomycotina</taxon>
        <taxon>Eurotiomycetes</taxon>
        <taxon>Eurotiomycetidae</taxon>
        <taxon>Eurotiales</taxon>
        <taxon>Aspergillaceae</taxon>
        <taxon>Penicillium</taxon>
    </lineage>
</organism>
<dbReference type="EMBL" id="MOOB01000020">
    <property type="protein sequence ID" value="OQE87194.1"/>
    <property type="molecule type" value="Genomic_DNA"/>
</dbReference>
<name>A0A1V6YIQ7_PENNA</name>
<feature type="compositionally biased region" description="Polar residues" evidence="1">
    <location>
        <begin position="214"/>
        <end position="241"/>
    </location>
</feature>